<evidence type="ECO:0000256" key="2">
    <source>
        <dbReference type="SAM" id="Phobius"/>
    </source>
</evidence>
<evidence type="ECO:0000313" key="4">
    <source>
        <dbReference type="Proteomes" id="UP000001072"/>
    </source>
</evidence>
<organism evidence="4">
    <name type="scientific">Melampsora larici-populina (strain 98AG31 / pathotype 3-4-7)</name>
    <name type="common">Poplar leaf rust fungus</name>
    <dbReference type="NCBI Taxonomy" id="747676"/>
    <lineage>
        <taxon>Eukaryota</taxon>
        <taxon>Fungi</taxon>
        <taxon>Dikarya</taxon>
        <taxon>Basidiomycota</taxon>
        <taxon>Pucciniomycotina</taxon>
        <taxon>Pucciniomycetes</taxon>
        <taxon>Pucciniales</taxon>
        <taxon>Melampsoraceae</taxon>
        <taxon>Melampsora</taxon>
    </lineage>
</organism>
<dbReference type="VEuPathDB" id="FungiDB:MELLADRAFT_115912"/>
<feature type="transmembrane region" description="Helical" evidence="2">
    <location>
        <begin position="70"/>
        <end position="98"/>
    </location>
</feature>
<feature type="transmembrane region" description="Helical" evidence="2">
    <location>
        <begin position="23"/>
        <end position="49"/>
    </location>
</feature>
<keyword evidence="2" id="KW-1133">Transmembrane helix</keyword>
<dbReference type="InParanoid" id="F4RFM7"/>
<accession>F4RFM7</accession>
<feature type="region of interest" description="Disordered" evidence="1">
    <location>
        <begin position="259"/>
        <end position="282"/>
    </location>
</feature>
<feature type="transmembrane region" description="Helical" evidence="2">
    <location>
        <begin position="295"/>
        <end position="323"/>
    </location>
</feature>
<protein>
    <submittedName>
        <fullName evidence="3">Uncharacterized protein</fullName>
    </submittedName>
</protein>
<keyword evidence="4" id="KW-1185">Reference proteome</keyword>
<dbReference type="GeneID" id="18925716"/>
<name>F4RFM7_MELLP</name>
<dbReference type="OrthoDB" id="2505731at2759"/>
<dbReference type="EMBL" id="GL883099">
    <property type="protein sequence ID" value="EGG08837.1"/>
    <property type="molecule type" value="Genomic_DNA"/>
</dbReference>
<dbReference type="RefSeq" id="XP_007407811.1">
    <property type="nucleotide sequence ID" value="XM_007407749.1"/>
</dbReference>
<proteinExistence type="predicted"/>
<feature type="transmembrane region" description="Helical" evidence="2">
    <location>
        <begin position="164"/>
        <end position="187"/>
    </location>
</feature>
<dbReference type="HOGENOM" id="CLU_052202_0_0_1"/>
<keyword evidence="2" id="KW-0472">Membrane</keyword>
<gene>
    <name evidence="3" type="ORF">MELLADRAFT_115912</name>
</gene>
<keyword evidence="2" id="KW-0812">Transmembrane</keyword>
<feature type="transmembrane region" description="Helical" evidence="2">
    <location>
        <begin position="335"/>
        <end position="353"/>
    </location>
</feature>
<dbReference type="AlphaFoldDB" id="F4RFM7"/>
<feature type="compositionally biased region" description="Polar residues" evidence="1">
    <location>
        <begin position="266"/>
        <end position="276"/>
    </location>
</feature>
<sequence>MAFGQPEAPRKRYPPVPPSTFKILAGFAVVHSMIIGVCCLVIVLPIVYSRSKRRKYFWIWKRVYISHVTTPLWVVNSVMIVAMAQLVSSIVCLLYTYLDYASFTSPAVARKINLQVLAQIMWLFGFYEYWTTTCSGLCTVLCSPLRRIPAPLRPLVNHPQLVNYFNLSVPIMMTTATIAWQVSLSLAHQNESKMYLVLRERLISDGKQLDNKETIQFKLLFEILREYIHVNQKLVSLLRGNSYFWFSTGLITLTTKIQQPGCDSEQPGSDSEQPGSDSERNWKPDKVAASLRQGYIYMLCHFSVMAFSITYTIVVCLLVAIQARQVVDDSTWRSLGSWLYLVSGVIVAFALLLQSWRICTDLDIIISESAHTSDQTDCTRSLSDELESHYMDDVVIQGAHKTEASAPVEIQRAQVGVRYQKAQVLVIRKAF</sequence>
<reference evidence="4" key="1">
    <citation type="journal article" date="2011" name="Proc. Natl. Acad. Sci. U.S.A.">
        <title>Obligate biotrophy features unraveled by the genomic analysis of rust fungi.</title>
        <authorList>
            <person name="Duplessis S."/>
            <person name="Cuomo C.A."/>
            <person name="Lin Y.-C."/>
            <person name="Aerts A."/>
            <person name="Tisserant E."/>
            <person name="Veneault-Fourrey C."/>
            <person name="Joly D.L."/>
            <person name="Hacquard S."/>
            <person name="Amselem J."/>
            <person name="Cantarel B.L."/>
            <person name="Chiu R."/>
            <person name="Coutinho P.M."/>
            <person name="Feau N."/>
            <person name="Field M."/>
            <person name="Frey P."/>
            <person name="Gelhaye E."/>
            <person name="Goldberg J."/>
            <person name="Grabherr M.G."/>
            <person name="Kodira C.D."/>
            <person name="Kohler A."/>
            <person name="Kuees U."/>
            <person name="Lindquist E.A."/>
            <person name="Lucas S.M."/>
            <person name="Mago R."/>
            <person name="Mauceli E."/>
            <person name="Morin E."/>
            <person name="Murat C."/>
            <person name="Pangilinan J.L."/>
            <person name="Park R."/>
            <person name="Pearson M."/>
            <person name="Quesneville H."/>
            <person name="Rouhier N."/>
            <person name="Sakthikumar S."/>
            <person name="Salamov A.A."/>
            <person name="Schmutz J."/>
            <person name="Selles B."/>
            <person name="Shapiro H."/>
            <person name="Tanguay P."/>
            <person name="Tuskan G.A."/>
            <person name="Henrissat B."/>
            <person name="Van de Peer Y."/>
            <person name="Rouze P."/>
            <person name="Ellis J.G."/>
            <person name="Dodds P.N."/>
            <person name="Schein J.E."/>
            <person name="Zhong S."/>
            <person name="Hamelin R.C."/>
            <person name="Grigoriev I.V."/>
            <person name="Szabo L.J."/>
            <person name="Martin F."/>
        </authorList>
    </citation>
    <scope>NUCLEOTIDE SEQUENCE [LARGE SCALE GENOMIC DNA]</scope>
    <source>
        <strain evidence="4">98AG31 / pathotype 3-4-7</strain>
    </source>
</reference>
<evidence type="ECO:0000256" key="1">
    <source>
        <dbReference type="SAM" id="MobiDB-lite"/>
    </source>
</evidence>
<dbReference type="KEGG" id="mlr:MELLADRAFT_115912"/>
<dbReference type="Proteomes" id="UP000001072">
    <property type="component" value="Unassembled WGS sequence"/>
</dbReference>
<evidence type="ECO:0000313" key="3">
    <source>
        <dbReference type="EMBL" id="EGG08837.1"/>
    </source>
</evidence>